<proteinExistence type="predicted"/>
<feature type="compositionally biased region" description="Basic and acidic residues" evidence="1">
    <location>
        <begin position="196"/>
        <end position="223"/>
    </location>
</feature>
<dbReference type="AlphaFoldDB" id="A0A8J5WX15"/>
<protein>
    <submittedName>
        <fullName evidence="2">Uncharacterized protein</fullName>
    </submittedName>
</protein>
<evidence type="ECO:0000313" key="3">
    <source>
        <dbReference type="Proteomes" id="UP000729402"/>
    </source>
</evidence>
<comment type="caution">
    <text evidence="2">The sequence shown here is derived from an EMBL/GenBank/DDBJ whole genome shotgun (WGS) entry which is preliminary data.</text>
</comment>
<feature type="region of interest" description="Disordered" evidence="1">
    <location>
        <begin position="185"/>
        <end position="223"/>
    </location>
</feature>
<evidence type="ECO:0000313" key="2">
    <source>
        <dbReference type="EMBL" id="KAG8097236.1"/>
    </source>
</evidence>
<organism evidence="2 3">
    <name type="scientific">Zizania palustris</name>
    <name type="common">Northern wild rice</name>
    <dbReference type="NCBI Taxonomy" id="103762"/>
    <lineage>
        <taxon>Eukaryota</taxon>
        <taxon>Viridiplantae</taxon>
        <taxon>Streptophyta</taxon>
        <taxon>Embryophyta</taxon>
        <taxon>Tracheophyta</taxon>
        <taxon>Spermatophyta</taxon>
        <taxon>Magnoliopsida</taxon>
        <taxon>Liliopsida</taxon>
        <taxon>Poales</taxon>
        <taxon>Poaceae</taxon>
        <taxon>BOP clade</taxon>
        <taxon>Oryzoideae</taxon>
        <taxon>Oryzeae</taxon>
        <taxon>Zizaniinae</taxon>
        <taxon>Zizania</taxon>
    </lineage>
</organism>
<gene>
    <name evidence="2" type="ORF">GUJ93_ZPchr0013g35483</name>
</gene>
<evidence type="ECO:0000256" key="1">
    <source>
        <dbReference type="SAM" id="MobiDB-lite"/>
    </source>
</evidence>
<dbReference type="EMBL" id="JAAALK010000079">
    <property type="protein sequence ID" value="KAG8097236.1"/>
    <property type="molecule type" value="Genomic_DNA"/>
</dbReference>
<sequence length="223" mass="23734">MLRSSAHRLPHLLGSLRLLHAAGPLHGRAARAPGRSACAASPTSPCSGSYLTASDGAAFRLLGDSSATWPISTLWPPVTCAAQVPTIVLTHARLTPAPPSPTPSAPLLGTSARQLSATPGSLCGSDQARDASLHGHIPRPDLSLPAHRRDGRSLALGTAALLFTTDIRKSDTLFCRNAWQVRSRLEEDAASPTSRSTKETPPPKKLLVEIRKEKPKEDSHRFF</sequence>
<dbReference type="Proteomes" id="UP000729402">
    <property type="component" value="Unassembled WGS sequence"/>
</dbReference>
<reference evidence="2" key="2">
    <citation type="submission" date="2021-02" db="EMBL/GenBank/DDBJ databases">
        <authorList>
            <person name="Kimball J.A."/>
            <person name="Haas M.W."/>
            <person name="Macchietto M."/>
            <person name="Kono T."/>
            <person name="Duquette J."/>
            <person name="Shao M."/>
        </authorList>
    </citation>
    <scope>NUCLEOTIDE SEQUENCE</scope>
    <source>
        <tissue evidence="2">Fresh leaf tissue</tissue>
    </source>
</reference>
<name>A0A8J5WX15_ZIZPA</name>
<keyword evidence="3" id="KW-1185">Reference proteome</keyword>
<feature type="region of interest" description="Disordered" evidence="1">
    <location>
        <begin position="116"/>
        <end position="146"/>
    </location>
</feature>
<accession>A0A8J5WX15</accession>
<reference evidence="2" key="1">
    <citation type="journal article" date="2021" name="bioRxiv">
        <title>Whole Genome Assembly and Annotation of Northern Wild Rice, Zizania palustris L., Supports a Whole Genome Duplication in the Zizania Genus.</title>
        <authorList>
            <person name="Haas M."/>
            <person name="Kono T."/>
            <person name="Macchietto M."/>
            <person name="Millas R."/>
            <person name="McGilp L."/>
            <person name="Shao M."/>
            <person name="Duquette J."/>
            <person name="Hirsch C.N."/>
            <person name="Kimball J."/>
        </authorList>
    </citation>
    <scope>NUCLEOTIDE SEQUENCE</scope>
    <source>
        <tissue evidence="2">Fresh leaf tissue</tissue>
    </source>
</reference>